<feature type="transmembrane region" description="Helical" evidence="5">
    <location>
        <begin position="175"/>
        <end position="195"/>
    </location>
</feature>
<dbReference type="RefSeq" id="WP_120385322.1">
    <property type="nucleotide sequence ID" value="NZ_RAXT01000089.1"/>
</dbReference>
<protein>
    <submittedName>
        <fullName evidence="7">MFS transporter</fullName>
    </submittedName>
</protein>
<feature type="transmembrane region" description="Helical" evidence="5">
    <location>
        <begin position="87"/>
        <end position="106"/>
    </location>
</feature>
<evidence type="ECO:0000256" key="3">
    <source>
        <dbReference type="ARBA" id="ARBA00022989"/>
    </source>
</evidence>
<evidence type="ECO:0000256" key="2">
    <source>
        <dbReference type="ARBA" id="ARBA00022692"/>
    </source>
</evidence>
<evidence type="ECO:0000256" key="1">
    <source>
        <dbReference type="ARBA" id="ARBA00004141"/>
    </source>
</evidence>
<dbReference type="PANTHER" id="PTHR23508">
    <property type="entry name" value="CARBOXYLIC ACID TRANSPORTER PROTEIN HOMOLOG"/>
    <property type="match status" value="1"/>
</dbReference>
<comment type="subcellular location">
    <subcellularLocation>
        <location evidence="1">Membrane</location>
        <topology evidence="1">Multi-pass membrane protein</topology>
    </subcellularLocation>
</comment>
<feature type="transmembrane region" description="Helical" evidence="5">
    <location>
        <begin position="378"/>
        <end position="399"/>
    </location>
</feature>
<feature type="transmembrane region" description="Helical" evidence="5">
    <location>
        <begin position="20"/>
        <end position="44"/>
    </location>
</feature>
<keyword evidence="3 5" id="KW-1133">Transmembrane helix</keyword>
<dbReference type="InterPro" id="IPR011701">
    <property type="entry name" value="MFS"/>
</dbReference>
<keyword evidence="2 5" id="KW-0812">Transmembrane</keyword>
<proteinExistence type="predicted"/>
<dbReference type="InterPro" id="IPR036259">
    <property type="entry name" value="MFS_trans_sf"/>
</dbReference>
<dbReference type="Gene3D" id="1.20.1250.20">
    <property type="entry name" value="MFS general substrate transporter like domains"/>
    <property type="match status" value="1"/>
</dbReference>
<dbReference type="AlphaFoldDB" id="A0A3A8EHA6"/>
<gene>
    <name evidence="7" type="ORF">D7V20_18140</name>
</gene>
<dbReference type="EMBL" id="RAXT01000089">
    <property type="protein sequence ID" value="RKG32856.1"/>
    <property type="molecule type" value="Genomic_DNA"/>
</dbReference>
<feature type="domain" description="Major facilitator superfamily (MFS) profile" evidence="6">
    <location>
        <begin position="21"/>
        <end position="434"/>
    </location>
</feature>
<dbReference type="InterPro" id="IPR020846">
    <property type="entry name" value="MFS_dom"/>
</dbReference>
<reference evidence="7 8" key="1">
    <citation type="submission" date="2018-09" db="EMBL/GenBank/DDBJ databases">
        <title>The draft genome of Acinetobacter spp. strains.</title>
        <authorList>
            <person name="Qin J."/>
            <person name="Feng Y."/>
            <person name="Zong Z."/>
        </authorList>
    </citation>
    <scope>NUCLEOTIDE SEQUENCE [LARGE SCALE GENOMIC DNA]</scope>
    <source>
        <strain evidence="7 8">WCHAc060115</strain>
    </source>
</reference>
<evidence type="ECO:0000256" key="4">
    <source>
        <dbReference type="ARBA" id="ARBA00023136"/>
    </source>
</evidence>
<organism evidence="7 8">
    <name type="scientific">Acinetobacter rongchengensis</name>
    <dbReference type="NCBI Taxonomy" id="2419601"/>
    <lineage>
        <taxon>Bacteria</taxon>
        <taxon>Pseudomonadati</taxon>
        <taxon>Pseudomonadota</taxon>
        <taxon>Gammaproteobacteria</taxon>
        <taxon>Moraxellales</taxon>
        <taxon>Moraxellaceae</taxon>
        <taxon>Acinetobacter</taxon>
    </lineage>
</organism>
<evidence type="ECO:0000313" key="7">
    <source>
        <dbReference type="EMBL" id="RKG32856.1"/>
    </source>
</evidence>
<evidence type="ECO:0000259" key="6">
    <source>
        <dbReference type="PROSITE" id="PS50850"/>
    </source>
</evidence>
<sequence length="447" mass="47460">METNLREILNHKTMNTYQWFVVILCVFLIIVDGFDVMVMAFTAASVSKEWGLTGSQLGGLLSAGLVGMAMGSIFLAPWADKKGRRPLILCCLMISGAGMILSALVQSAIQLGVLRFITGLGIGGILASSNVLASEYASNRWRSLAVSLQSTGYAIGATIGGVIAVILINKFGWRSVFLTGGIATIVMFIMTYFSLPESLEYLLVKQPANALERINQLTQKLDLPQVSSLPAEAAVTQSAKAGVAKLFSNGLAIPTICLWLSFFLVMFGFYFVMSWTPKILSSSGMTTEQGVTVGILLSAGGIVGSTLVGLISAKIRIFYVQAVFLGLTAISILLLVNSVSILTFALIFGLCLGVLVNGCVAGLYAMSPTIYDAEVRTTGVGFAIGFGRTGAILSPLVAGSFLDAGIPALSLYSYYACAFVLAIVVVLLIAKNRKQQKQEFALKRSAI</sequence>
<feature type="transmembrane region" description="Helical" evidence="5">
    <location>
        <begin position="250"/>
        <end position="271"/>
    </location>
</feature>
<feature type="transmembrane region" description="Helical" evidence="5">
    <location>
        <begin position="318"/>
        <end position="336"/>
    </location>
</feature>
<dbReference type="CDD" id="cd17365">
    <property type="entry name" value="MFS_PcaK_like"/>
    <property type="match status" value="1"/>
</dbReference>
<feature type="transmembrane region" description="Helical" evidence="5">
    <location>
        <begin position="411"/>
        <end position="430"/>
    </location>
</feature>
<keyword evidence="8" id="KW-1185">Reference proteome</keyword>
<name>A0A3A8EHA6_9GAMM</name>
<dbReference type="OrthoDB" id="7066727at2"/>
<dbReference type="GO" id="GO:0046943">
    <property type="term" value="F:carboxylic acid transmembrane transporter activity"/>
    <property type="evidence" value="ECO:0007669"/>
    <property type="project" value="TreeGrafter"/>
</dbReference>
<evidence type="ECO:0000313" key="8">
    <source>
        <dbReference type="Proteomes" id="UP000280405"/>
    </source>
</evidence>
<feature type="transmembrane region" description="Helical" evidence="5">
    <location>
        <begin position="112"/>
        <end position="132"/>
    </location>
</feature>
<dbReference type="Proteomes" id="UP000280405">
    <property type="component" value="Unassembled WGS sequence"/>
</dbReference>
<dbReference type="GO" id="GO:0005886">
    <property type="term" value="C:plasma membrane"/>
    <property type="evidence" value="ECO:0007669"/>
    <property type="project" value="TreeGrafter"/>
</dbReference>
<feature type="transmembrane region" description="Helical" evidence="5">
    <location>
        <begin position="342"/>
        <end position="366"/>
    </location>
</feature>
<dbReference type="PROSITE" id="PS50850">
    <property type="entry name" value="MFS"/>
    <property type="match status" value="1"/>
</dbReference>
<evidence type="ECO:0000256" key="5">
    <source>
        <dbReference type="SAM" id="Phobius"/>
    </source>
</evidence>
<accession>A0A3A8EHA6</accession>
<dbReference type="PROSITE" id="PS00217">
    <property type="entry name" value="SUGAR_TRANSPORT_2"/>
    <property type="match status" value="1"/>
</dbReference>
<dbReference type="PANTHER" id="PTHR23508:SF10">
    <property type="entry name" value="CARBOXYLIC ACID TRANSPORTER PROTEIN HOMOLOG"/>
    <property type="match status" value="1"/>
</dbReference>
<dbReference type="InterPro" id="IPR005829">
    <property type="entry name" value="Sugar_transporter_CS"/>
</dbReference>
<dbReference type="SUPFAM" id="SSF103473">
    <property type="entry name" value="MFS general substrate transporter"/>
    <property type="match status" value="1"/>
</dbReference>
<dbReference type="Pfam" id="PF07690">
    <property type="entry name" value="MFS_1"/>
    <property type="match status" value="1"/>
</dbReference>
<feature type="transmembrane region" description="Helical" evidence="5">
    <location>
        <begin position="144"/>
        <end position="169"/>
    </location>
</feature>
<comment type="caution">
    <text evidence="7">The sequence shown here is derived from an EMBL/GenBank/DDBJ whole genome shotgun (WGS) entry which is preliminary data.</text>
</comment>
<keyword evidence="4 5" id="KW-0472">Membrane</keyword>
<feature type="transmembrane region" description="Helical" evidence="5">
    <location>
        <begin position="56"/>
        <end position="75"/>
    </location>
</feature>
<feature type="transmembrane region" description="Helical" evidence="5">
    <location>
        <begin position="291"/>
        <end position="311"/>
    </location>
</feature>